<dbReference type="SUPFAM" id="SSF101936">
    <property type="entry name" value="DNA-binding pseudobarrel domain"/>
    <property type="match status" value="1"/>
</dbReference>
<feature type="compositionally biased region" description="Polar residues" evidence="6">
    <location>
        <begin position="8"/>
        <end position="34"/>
    </location>
</feature>
<dbReference type="InterPro" id="IPR044837">
    <property type="entry name" value="REM16-like"/>
</dbReference>
<dbReference type="EMBL" id="LWDX02057807">
    <property type="protein sequence ID" value="OEL18084.1"/>
    <property type="molecule type" value="Genomic_DNA"/>
</dbReference>
<comment type="subcellular location">
    <subcellularLocation>
        <location evidence="1">Nucleus</location>
    </subcellularLocation>
</comment>
<name>A0A1E5UZ70_9POAL</name>
<keyword evidence="5" id="KW-0539">Nucleus</keyword>
<dbReference type="OrthoDB" id="660291at2759"/>
<dbReference type="STRING" id="888268.A0A1E5UZ70"/>
<feature type="non-terminal residue" evidence="8">
    <location>
        <position position="1"/>
    </location>
</feature>
<dbReference type="CDD" id="cd10017">
    <property type="entry name" value="B3_DNA"/>
    <property type="match status" value="1"/>
</dbReference>
<dbReference type="PANTHER" id="PTHR31391">
    <property type="entry name" value="B3 DOMAIN-CONTAINING PROTEIN OS11G0197600-RELATED"/>
    <property type="match status" value="1"/>
</dbReference>
<accession>A0A1E5UZ70</accession>
<keyword evidence="3" id="KW-0238">DNA-binding</keyword>
<dbReference type="InterPro" id="IPR003340">
    <property type="entry name" value="B3_DNA-bd"/>
</dbReference>
<evidence type="ECO:0000313" key="9">
    <source>
        <dbReference type="Proteomes" id="UP000095767"/>
    </source>
</evidence>
<dbReference type="Gene3D" id="2.40.330.10">
    <property type="entry name" value="DNA-binding pseudobarrel domain"/>
    <property type="match status" value="1"/>
</dbReference>
<proteinExistence type="predicted"/>
<feature type="domain" description="TF-B3" evidence="7">
    <location>
        <begin position="114"/>
        <end position="190"/>
    </location>
</feature>
<keyword evidence="9" id="KW-1185">Reference proteome</keyword>
<dbReference type="PANTHER" id="PTHR31391:SF106">
    <property type="entry name" value="B3 DOMAIN-CONTAINING PROTEIN OS01G0723500"/>
    <property type="match status" value="1"/>
</dbReference>
<organism evidence="8 9">
    <name type="scientific">Dichanthelium oligosanthes</name>
    <dbReference type="NCBI Taxonomy" id="888268"/>
    <lineage>
        <taxon>Eukaryota</taxon>
        <taxon>Viridiplantae</taxon>
        <taxon>Streptophyta</taxon>
        <taxon>Embryophyta</taxon>
        <taxon>Tracheophyta</taxon>
        <taxon>Spermatophyta</taxon>
        <taxon>Magnoliopsida</taxon>
        <taxon>Liliopsida</taxon>
        <taxon>Poales</taxon>
        <taxon>Poaceae</taxon>
        <taxon>PACMAD clade</taxon>
        <taxon>Panicoideae</taxon>
        <taxon>Panicodae</taxon>
        <taxon>Paniceae</taxon>
        <taxon>Dichantheliinae</taxon>
        <taxon>Dichanthelium</taxon>
    </lineage>
</organism>
<evidence type="ECO:0000313" key="8">
    <source>
        <dbReference type="EMBL" id="OEL18084.1"/>
    </source>
</evidence>
<feature type="region of interest" description="Disordered" evidence="6">
    <location>
        <begin position="1"/>
        <end position="76"/>
    </location>
</feature>
<gene>
    <name evidence="8" type="ORF">BAE44_0020897</name>
</gene>
<keyword evidence="4" id="KW-0804">Transcription</keyword>
<dbReference type="Proteomes" id="UP000095767">
    <property type="component" value="Unassembled WGS sequence"/>
</dbReference>
<dbReference type="AlphaFoldDB" id="A0A1E5UZ70"/>
<reference evidence="8 9" key="1">
    <citation type="submission" date="2016-09" db="EMBL/GenBank/DDBJ databases">
        <title>The draft genome of Dichanthelium oligosanthes: A C3 panicoid grass species.</title>
        <authorList>
            <person name="Studer A.J."/>
            <person name="Schnable J.C."/>
            <person name="Brutnell T.P."/>
        </authorList>
    </citation>
    <scope>NUCLEOTIDE SEQUENCE [LARGE SCALE GENOMIC DNA]</scope>
    <source>
        <strain evidence="9">cv. Kellogg 1175</strain>
        <tissue evidence="8">Leaf</tissue>
    </source>
</reference>
<evidence type="ECO:0000256" key="1">
    <source>
        <dbReference type="ARBA" id="ARBA00004123"/>
    </source>
</evidence>
<dbReference type="InterPro" id="IPR015300">
    <property type="entry name" value="DNA-bd_pseudobarrel_sf"/>
</dbReference>
<dbReference type="GO" id="GO:0003677">
    <property type="term" value="F:DNA binding"/>
    <property type="evidence" value="ECO:0007669"/>
    <property type="project" value="UniProtKB-KW"/>
</dbReference>
<evidence type="ECO:0000256" key="3">
    <source>
        <dbReference type="ARBA" id="ARBA00023125"/>
    </source>
</evidence>
<evidence type="ECO:0000256" key="2">
    <source>
        <dbReference type="ARBA" id="ARBA00023015"/>
    </source>
</evidence>
<evidence type="ECO:0000259" key="7">
    <source>
        <dbReference type="PROSITE" id="PS50863"/>
    </source>
</evidence>
<evidence type="ECO:0000256" key="5">
    <source>
        <dbReference type="ARBA" id="ARBA00023242"/>
    </source>
</evidence>
<dbReference type="GO" id="GO:0005634">
    <property type="term" value="C:nucleus"/>
    <property type="evidence" value="ECO:0007669"/>
    <property type="project" value="UniProtKB-SubCell"/>
</dbReference>
<sequence>LLWEISSCAGTKSTSNVQEGSANSVPTLSGSSASERPRGQRGSSSHRNKIAKKAATSSLYEESGEDSLSGYESTQSDHVKASTELNYVLSDRCYLTAEQEEKIAALVKKIQPDIPVLVAQLKKSNVKNLNSNLDFNDAAQYLPDGKQVLTLRRRSRAWCPNLHNRLMLATGEWREFARDSRLEEGDLCLF</sequence>
<evidence type="ECO:0000256" key="4">
    <source>
        <dbReference type="ARBA" id="ARBA00023163"/>
    </source>
</evidence>
<dbReference type="PROSITE" id="PS50863">
    <property type="entry name" value="B3"/>
    <property type="match status" value="1"/>
</dbReference>
<protein>
    <recommendedName>
        <fullName evidence="7">TF-B3 domain-containing protein</fullName>
    </recommendedName>
</protein>
<keyword evidence="2" id="KW-0805">Transcription regulation</keyword>
<evidence type="ECO:0000256" key="6">
    <source>
        <dbReference type="SAM" id="MobiDB-lite"/>
    </source>
</evidence>
<comment type="caution">
    <text evidence="8">The sequence shown here is derived from an EMBL/GenBank/DDBJ whole genome shotgun (WGS) entry which is preliminary data.</text>
</comment>